<dbReference type="Pfam" id="PF13472">
    <property type="entry name" value="Lipase_GDSL_2"/>
    <property type="match status" value="1"/>
</dbReference>
<dbReference type="GO" id="GO:0016787">
    <property type="term" value="F:hydrolase activity"/>
    <property type="evidence" value="ECO:0007669"/>
    <property type="project" value="UniProtKB-KW"/>
</dbReference>
<organism evidence="2 3">
    <name type="scientific">Blastococcus colisei</name>
    <dbReference type="NCBI Taxonomy" id="1564162"/>
    <lineage>
        <taxon>Bacteria</taxon>
        <taxon>Bacillati</taxon>
        <taxon>Actinomycetota</taxon>
        <taxon>Actinomycetes</taxon>
        <taxon>Geodermatophilales</taxon>
        <taxon>Geodermatophilaceae</taxon>
        <taxon>Blastococcus</taxon>
    </lineage>
</organism>
<dbReference type="OrthoDB" id="5503950at2"/>
<dbReference type="PROSITE" id="PS51257">
    <property type="entry name" value="PROKAR_LIPOPROTEIN"/>
    <property type="match status" value="1"/>
</dbReference>
<proteinExistence type="predicted"/>
<evidence type="ECO:0000313" key="3">
    <source>
        <dbReference type="Proteomes" id="UP000319865"/>
    </source>
</evidence>
<comment type="caution">
    <text evidence="2">The sequence shown here is derived from an EMBL/GenBank/DDBJ whole genome shotgun (WGS) entry which is preliminary data.</text>
</comment>
<dbReference type="AlphaFoldDB" id="A0A543PD75"/>
<dbReference type="Proteomes" id="UP000319865">
    <property type="component" value="Unassembled WGS sequence"/>
</dbReference>
<accession>A0A543PD75</accession>
<dbReference type="RefSeq" id="WP_142024709.1">
    <property type="nucleotide sequence ID" value="NZ_VFQE01000001.1"/>
</dbReference>
<protein>
    <submittedName>
        <fullName evidence="2">GDSL-like lipase/acylhydrolase family protein</fullName>
    </submittedName>
</protein>
<dbReference type="SUPFAM" id="SSF52266">
    <property type="entry name" value="SGNH hydrolase"/>
    <property type="match status" value="1"/>
</dbReference>
<dbReference type="CDD" id="cd00229">
    <property type="entry name" value="SGNH_hydrolase"/>
    <property type="match status" value="1"/>
</dbReference>
<dbReference type="EMBL" id="VFQE01000001">
    <property type="protein sequence ID" value="TQN42042.1"/>
    <property type="molecule type" value="Genomic_DNA"/>
</dbReference>
<sequence length="297" mass="30480">MGSRLGRMVVALGAAVVLTTSCSSDGESSDSAGAASAPASSSAAEESRGAYLALGDSVPFGFRGGATAEFSDADNFVGYPELVGEELSLEVLNAACPGETTESFLDATAQSNGCQNTLQSDVGYRKAYPVHVQYDSFDQSQLDFAVDTLTENDDVELVTLQIGANDVFLCQQTTPSRCSDPANLQALAQSVQANVETILSTLRDEAGYDGQVVVVTYYALNYSDAFGAATGALVGGIAQIAAASGADVADGYEAFRAQAGEVGGDSTAAGLVLPNDVHPTEEGQRLLAEAVLAVVED</sequence>
<keyword evidence="3" id="KW-1185">Reference proteome</keyword>
<name>A0A543PD75_9ACTN</name>
<keyword evidence="2" id="KW-0378">Hydrolase</keyword>
<evidence type="ECO:0000313" key="2">
    <source>
        <dbReference type="EMBL" id="TQN42042.1"/>
    </source>
</evidence>
<reference evidence="2 3" key="1">
    <citation type="submission" date="2019-06" db="EMBL/GenBank/DDBJ databases">
        <title>Sequencing the genomes of 1000 actinobacteria strains.</title>
        <authorList>
            <person name="Klenk H.-P."/>
        </authorList>
    </citation>
    <scope>NUCLEOTIDE SEQUENCE [LARGE SCALE GENOMIC DNA]</scope>
    <source>
        <strain evidence="2 3">DSM 46837</strain>
    </source>
</reference>
<gene>
    <name evidence="2" type="ORF">FHU33_1434</name>
</gene>
<dbReference type="InterPro" id="IPR013830">
    <property type="entry name" value="SGNH_hydro"/>
</dbReference>
<evidence type="ECO:0000259" key="1">
    <source>
        <dbReference type="Pfam" id="PF13472"/>
    </source>
</evidence>
<feature type="domain" description="SGNH hydrolase-type esterase" evidence="1">
    <location>
        <begin position="53"/>
        <end position="286"/>
    </location>
</feature>
<dbReference type="InterPro" id="IPR036514">
    <property type="entry name" value="SGNH_hydro_sf"/>
</dbReference>
<dbReference type="Gene3D" id="3.40.50.1110">
    <property type="entry name" value="SGNH hydrolase"/>
    <property type="match status" value="1"/>
</dbReference>